<dbReference type="InParanoid" id="Q7UUB3"/>
<dbReference type="KEGG" id="rba:RB3398"/>
<sequence>MGCVGHQRHERSDQHRVLIDSAFSFFRSATKPKPHVASSSMRFFHALNCCGGVVSVRPARTCWRNPL</sequence>
<dbReference type="EnsemblBacteria" id="CAD73168">
    <property type="protein sequence ID" value="CAD73168"/>
    <property type="gene ID" value="RB3398"/>
</dbReference>
<dbReference type="Proteomes" id="UP000001025">
    <property type="component" value="Chromosome"/>
</dbReference>
<keyword evidence="2" id="KW-1185">Reference proteome</keyword>
<protein>
    <submittedName>
        <fullName evidence="1">Uncharacterized protein</fullName>
    </submittedName>
</protein>
<gene>
    <name evidence="1" type="ordered locus">RB3398</name>
</gene>
<reference evidence="1 2" key="1">
    <citation type="journal article" date="2003" name="Proc. Natl. Acad. Sci. U.S.A.">
        <title>Complete genome sequence of the marine planctomycete Pirellula sp. strain 1.</title>
        <authorList>
            <person name="Gloeckner F.O."/>
            <person name="Kube M."/>
            <person name="Bauer M."/>
            <person name="Teeling H."/>
            <person name="Lombardot T."/>
            <person name="Ludwig W."/>
            <person name="Gade D."/>
            <person name="Beck A."/>
            <person name="Borzym K."/>
            <person name="Heitmann K."/>
            <person name="Rabus R."/>
            <person name="Schlesner H."/>
            <person name="Amann R."/>
            <person name="Reinhardt R."/>
        </authorList>
    </citation>
    <scope>NUCLEOTIDE SEQUENCE [LARGE SCALE GENOMIC DNA]</scope>
    <source>
        <strain evidence="2">DSM 10527 / NCIMB 13988 / SH1</strain>
    </source>
</reference>
<dbReference type="STRING" id="243090.RB3398"/>
<name>Q7UUB3_RHOBA</name>
<accession>Q7UUB3</accession>
<dbReference type="HOGENOM" id="CLU_2809557_0_0_0"/>
<dbReference type="AlphaFoldDB" id="Q7UUB3"/>
<proteinExistence type="predicted"/>
<evidence type="ECO:0000313" key="2">
    <source>
        <dbReference type="Proteomes" id="UP000001025"/>
    </source>
</evidence>
<dbReference type="EMBL" id="BX294138">
    <property type="protein sequence ID" value="CAD73168.1"/>
    <property type="molecule type" value="Genomic_DNA"/>
</dbReference>
<organism evidence="1 2">
    <name type="scientific">Rhodopirellula baltica (strain DSM 10527 / NCIMB 13988 / SH1)</name>
    <dbReference type="NCBI Taxonomy" id="243090"/>
    <lineage>
        <taxon>Bacteria</taxon>
        <taxon>Pseudomonadati</taxon>
        <taxon>Planctomycetota</taxon>
        <taxon>Planctomycetia</taxon>
        <taxon>Pirellulales</taxon>
        <taxon>Pirellulaceae</taxon>
        <taxon>Rhodopirellula</taxon>
    </lineage>
</organism>
<evidence type="ECO:0000313" key="1">
    <source>
        <dbReference type="EMBL" id="CAD73168.1"/>
    </source>
</evidence>